<feature type="transmembrane region" description="Helical" evidence="1">
    <location>
        <begin position="121"/>
        <end position="142"/>
    </location>
</feature>
<dbReference type="InterPro" id="IPR003864">
    <property type="entry name" value="CSC1/OSCA1-like_7TM"/>
</dbReference>
<keyword evidence="1" id="KW-1133">Transmembrane helix</keyword>
<dbReference type="OrthoDB" id="1689567at2759"/>
<feature type="domain" description="CSC1/OSCA1-like 7TM region" evidence="2">
    <location>
        <begin position="314"/>
        <end position="573"/>
    </location>
</feature>
<protein>
    <recommendedName>
        <fullName evidence="2">CSC1/OSCA1-like 7TM region domain-containing protein</fullName>
    </recommendedName>
</protein>
<evidence type="ECO:0000256" key="1">
    <source>
        <dbReference type="SAM" id="Phobius"/>
    </source>
</evidence>
<feature type="transmembrane region" description="Helical" evidence="1">
    <location>
        <begin position="401"/>
        <end position="424"/>
    </location>
</feature>
<keyword evidence="1" id="KW-0472">Membrane</keyword>
<dbReference type="PANTHER" id="PTHR13018">
    <property type="entry name" value="PROBABLE MEMBRANE PROTEIN DUF221-RELATED"/>
    <property type="match status" value="1"/>
</dbReference>
<feature type="transmembrane region" description="Helical" evidence="1">
    <location>
        <begin position="12"/>
        <end position="30"/>
    </location>
</feature>
<feature type="transmembrane region" description="Helical" evidence="1">
    <location>
        <begin position="449"/>
        <end position="469"/>
    </location>
</feature>
<dbReference type="Proteomes" id="UP000692954">
    <property type="component" value="Unassembled WGS sequence"/>
</dbReference>
<evidence type="ECO:0000313" key="3">
    <source>
        <dbReference type="EMBL" id="CAD8048125.1"/>
    </source>
</evidence>
<name>A0A8S1K742_9CILI</name>
<feature type="transmembrane region" description="Helical" evidence="1">
    <location>
        <begin position="361"/>
        <end position="380"/>
    </location>
</feature>
<dbReference type="EMBL" id="CAJJDN010000003">
    <property type="protein sequence ID" value="CAD8048125.1"/>
    <property type="molecule type" value="Genomic_DNA"/>
</dbReference>
<accession>A0A8S1K742</accession>
<dbReference type="Pfam" id="PF02714">
    <property type="entry name" value="RSN1_7TM"/>
    <property type="match status" value="1"/>
</dbReference>
<feature type="transmembrane region" description="Helical" evidence="1">
    <location>
        <begin position="316"/>
        <end position="341"/>
    </location>
</feature>
<dbReference type="GO" id="GO:0005227">
    <property type="term" value="F:calcium-activated cation channel activity"/>
    <property type="evidence" value="ECO:0007669"/>
    <property type="project" value="InterPro"/>
</dbReference>
<dbReference type="GO" id="GO:0005886">
    <property type="term" value="C:plasma membrane"/>
    <property type="evidence" value="ECO:0007669"/>
    <property type="project" value="TreeGrafter"/>
</dbReference>
<proteinExistence type="predicted"/>
<feature type="transmembrane region" description="Helical" evidence="1">
    <location>
        <begin position="513"/>
        <end position="534"/>
    </location>
</feature>
<reference evidence="3" key="1">
    <citation type="submission" date="2021-01" db="EMBL/GenBank/DDBJ databases">
        <authorList>
            <consortium name="Genoscope - CEA"/>
            <person name="William W."/>
        </authorList>
    </citation>
    <scope>NUCLEOTIDE SEQUENCE</scope>
</reference>
<feature type="transmembrane region" description="Helical" evidence="1">
    <location>
        <begin position="565"/>
        <end position="585"/>
    </location>
</feature>
<gene>
    <name evidence="3" type="ORF">PSON_ATCC_30995.1.T0030081</name>
</gene>
<feature type="transmembrane region" description="Helical" evidence="1">
    <location>
        <begin position="87"/>
        <end position="106"/>
    </location>
</feature>
<feature type="transmembrane region" description="Helical" evidence="1">
    <location>
        <begin position="591"/>
        <end position="609"/>
    </location>
</feature>
<comment type="caution">
    <text evidence="3">The sequence shown here is derived from an EMBL/GenBank/DDBJ whole genome shotgun (WGS) entry which is preliminary data.</text>
</comment>
<sequence length="642" mass="74746">MSQQVELASVFGLNFLLILFTFICYHVLFVRKGIYFPGPEDGSILLIQNSFITIKHNIRLLLEFDKVYFTKSCGVDGYQYLYFIRQLIKLQIAFFLIAIISAIFPPNKTTFIIIDQDFTPSFQFCMTLIYCGILILFVYNLLEEINNQEIQQQREIDLIRQHSIFIKGIKDNVTQEDIKNYFQSIFNNLSARVLSVVIIPKYPIKEIKNQKETELYLQNKDQLLLSCFSPKLKEIPKVEPNSGHAIVTFDTIQAVNLSIQLFNLELSDCLKSKVQNEIDQLTISNTYILAYEAPDPFDVIYLYLNTTLKNLILRRFLLQILLILVLLFFTTPASVIEFIGFDNSIEKEEQKQEKISIFRQYLSLILVVLINSAILLLIQLSSRWERHISKSQYQIRIFNRCVFYLTMNMLVIPAISFLAVHNIYQIVMQGATNMLSAIQAVYFLNNGKFFIGIIIQAGCVSLITILRLDEIFTSYLSVKYAQIKRQQFKIYPYLQPLGDIFSYGYYYGLQMTVLFIVMTFSTNIPFIHLAGVFYSMCRFYVDSINLQTVFGQEVQSNNNLIQTTLITCFYTIYPKLLLNFVMFVLQWNTKYTLLTIALFIISLIIIIQIKVKLDRFNTSNLLADNKINQLVNYNIYQHPLSK</sequence>
<evidence type="ECO:0000259" key="2">
    <source>
        <dbReference type="Pfam" id="PF02714"/>
    </source>
</evidence>
<dbReference type="PANTHER" id="PTHR13018:SF5">
    <property type="entry name" value="RE44586P"/>
    <property type="match status" value="1"/>
</dbReference>
<evidence type="ECO:0000313" key="4">
    <source>
        <dbReference type="Proteomes" id="UP000692954"/>
    </source>
</evidence>
<keyword evidence="4" id="KW-1185">Reference proteome</keyword>
<organism evidence="3 4">
    <name type="scientific">Paramecium sonneborni</name>
    <dbReference type="NCBI Taxonomy" id="65129"/>
    <lineage>
        <taxon>Eukaryota</taxon>
        <taxon>Sar</taxon>
        <taxon>Alveolata</taxon>
        <taxon>Ciliophora</taxon>
        <taxon>Intramacronucleata</taxon>
        <taxon>Oligohymenophorea</taxon>
        <taxon>Peniculida</taxon>
        <taxon>Parameciidae</taxon>
        <taxon>Paramecium</taxon>
    </lineage>
</organism>
<dbReference type="InterPro" id="IPR045122">
    <property type="entry name" value="Csc1-like"/>
</dbReference>
<keyword evidence="1" id="KW-0812">Transmembrane</keyword>
<dbReference type="AlphaFoldDB" id="A0A8S1K742"/>